<sequence length="303" mass="31559">MRFDGRVVIVTGAGRSLGREHALLFGRRGAKVVVNDLGAAIDGSDPSDSPAAEVVEAIRAEGGIAEADYNDVSTEAGVQALVGHAVSAFGGVDILVSNAGTIAYDCTPDKLHQELFDKQLSLMVSGVGLLVGAAWPHLLKSDAGRIVLTSSAGGVFGIPGSSTYGAAKGGVIGLLRCLAIDGEPHGIKINAICPLAMSRLFSGFSDNEAFNNWYANTARPEYVAPLVAYLSHPDCEPTGRVFSSGMGHVSEIFTGLTQGWKQPGHSIEDIRDNFSAITDRNNFSVPATALESTALMFADAPLA</sequence>
<comment type="similarity">
    <text evidence="1 3">Belongs to the short-chain dehydrogenases/reductases (SDR) family.</text>
</comment>
<dbReference type="GO" id="GO:0016491">
    <property type="term" value="F:oxidoreductase activity"/>
    <property type="evidence" value="ECO:0007669"/>
    <property type="project" value="UniProtKB-KW"/>
</dbReference>
<evidence type="ECO:0000313" key="4">
    <source>
        <dbReference type="EMBL" id="MBB4613498.1"/>
    </source>
</evidence>
<evidence type="ECO:0000256" key="1">
    <source>
        <dbReference type="ARBA" id="ARBA00006484"/>
    </source>
</evidence>
<dbReference type="PROSITE" id="PS00061">
    <property type="entry name" value="ADH_SHORT"/>
    <property type="match status" value="1"/>
</dbReference>
<evidence type="ECO:0000256" key="2">
    <source>
        <dbReference type="ARBA" id="ARBA00023002"/>
    </source>
</evidence>
<dbReference type="InterPro" id="IPR020904">
    <property type="entry name" value="Sc_DH/Rdtase_CS"/>
</dbReference>
<dbReference type="InterPro" id="IPR036291">
    <property type="entry name" value="NAD(P)-bd_dom_sf"/>
</dbReference>
<proteinExistence type="inferred from homology"/>
<organism evidence="4 5">
    <name type="scientific">Novosphingobium taihuense</name>
    <dbReference type="NCBI Taxonomy" id="260085"/>
    <lineage>
        <taxon>Bacteria</taxon>
        <taxon>Pseudomonadati</taxon>
        <taxon>Pseudomonadota</taxon>
        <taxon>Alphaproteobacteria</taxon>
        <taxon>Sphingomonadales</taxon>
        <taxon>Sphingomonadaceae</taxon>
        <taxon>Novosphingobium</taxon>
    </lineage>
</organism>
<dbReference type="InterPro" id="IPR002347">
    <property type="entry name" value="SDR_fam"/>
</dbReference>
<comment type="caution">
    <text evidence="4">The sequence shown here is derived from an EMBL/GenBank/DDBJ whole genome shotgun (WGS) entry which is preliminary data.</text>
</comment>
<dbReference type="Pfam" id="PF00106">
    <property type="entry name" value="adh_short"/>
    <property type="match status" value="1"/>
</dbReference>
<keyword evidence="5" id="KW-1185">Reference proteome</keyword>
<dbReference type="Gene3D" id="3.40.50.720">
    <property type="entry name" value="NAD(P)-binding Rossmann-like Domain"/>
    <property type="match status" value="1"/>
</dbReference>
<evidence type="ECO:0000256" key="3">
    <source>
        <dbReference type="RuleBase" id="RU000363"/>
    </source>
</evidence>
<protein>
    <submittedName>
        <fullName evidence="4">NAD(P)-dependent dehydrogenase (Short-subunit alcohol dehydrogenase family)</fullName>
    </submittedName>
</protein>
<reference evidence="4 5" key="1">
    <citation type="submission" date="2020-08" db="EMBL/GenBank/DDBJ databases">
        <title>Genomic Encyclopedia of Type Strains, Phase IV (KMG-IV): sequencing the most valuable type-strain genomes for metagenomic binning, comparative biology and taxonomic classification.</title>
        <authorList>
            <person name="Goeker M."/>
        </authorList>
    </citation>
    <scope>NUCLEOTIDE SEQUENCE [LARGE SCALE GENOMIC DNA]</scope>
    <source>
        <strain evidence="4 5">DSM 17507</strain>
    </source>
</reference>
<dbReference type="PANTHER" id="PTHR45024">
    <property type="entry name" value="DEHYDROGENASES, SHORT CHAIN"/>
    <property type="match status" value="1"/>
</dbReference>
<name>A0A7W7AAM8_9SPHN</name>
<dbReference type="RefSeq" id="WP_183661113.1">
    <property type="nucleotide sequence ID" value="NZ_JACHOA010000003.1"/>
</dbReference>
<dbReference type="AlphaFoldDB" id="A0A7W7AAM8"/>
<keyword evidence="2" id="KW-0560">Oxidoreductase</keyword>
<dbReference type="PRINTS" id="PR00081">
    <property type="entry name" value="GDHRDH"/>
</dbReference>
<dbReference type="EMBL" id="JACHOA010000003">
    <property type="protein sequence ID" value="MBB4613498.1"/>
    <property type="molecule type" value="Genomic_DNA"/>
</dbReference>
<evidence type="ECO:0000313" key="5">
    <source>
        <dbReference type="Proteomes" id="UP000538566"/>
    </source>
</evidence>
<dbReference type="PANTHER" id="PTHR45024:SF2">
    <property type="entry name" value="SCP2 DOMAIN-CONTAINING PROTEIN"/>
    <property type="match status" value="1"/>
</dbReference>
<dbReference type="InterPro" id="IPR051687">
    <property type="entry name" value="Peroxisomal_Beta-Oxidation"/>
</dbReference>
<accession>A0A7W7AAM8</accession>
<gene>
    <name evidence="4" type="ORF">GGR37_001773</name>
</gene>
<dbReference type="Proteomes" id="UP000538566">
    <property type="component" value="Unassembled WGS sequence"/>
</dbReference>
<dbReference type="SUPFAM" id="SSF51735">
    <property type="entry name" value="NAD(P)-binding Rossmann-fold domains"/>
    <property type="match status" value="1"/>
</dbReference>
<dbReference type="PRINTS" id="PR00080">
    <property type="entry name" value="SDRFAMILY"/>
</dbReference>